<dbReference type="GO" id="GO:0005525">
    <property type="term" value="F:GTP binding"/>
    <property type="evidence" value="ECO:0007669"/>
    <property type="project" value="UniProtKB-KW"/>
</dbReference>
<sequence length="207" mass="23342">MRGERRNKQANELKASAHPGLAAEPRPGGEGPGGEDSKTWDPEDLFYPEVILRWQLIEELGQAHKPQYPYKSEGFRRVPRKDSDNPGTMGQNGLFQVIGVDDSQSFQNLSHWKKEFIYYTDVKRAQKLSFCHFGNKTGISEQQVSAEEAQAWCRDNGNYPKSEKCAKDATNVTAAFEEAVQRVLATEDRRDHLIQTDTVKSALKAQA</sequence>
<evidence type="ECO:0000256" key="4">
    <source>
        <dbReference type="ARBA" id="ARBA00023134"/>
    </source>
</evidence>
<evidence type="ECO:0000256" key="3">
    <source>
        <dbReference type="ARBA" id="ARBA00022741"/>
    </source>
</evidence>
<dbReference type="PANTHER" id="PTHR47981">
    <property type="entry name" value="RAB FAMILY"/>
    <property type="match status" value="1"/>
</dbReference>
<feature type="region of interest" description="Disordered" evidence="5">
    <location>
        <begin position="1"/>
        <end position="42"/>
    </location>
</feature>
<dbReference type="GO" id="GO:0003924">
    <property type="term" value="F:GTPase activity"/>
    <property type="evidence" value="ECO:0007669"/>
    <property type="project" value="InterPro"/>
</dbReference>
<keyword evidence="3" id="KW-0547">Nucleotide-binding</keyword>
<name>A0AA40HQJ5_CNENI</name>
<dbReference type="GO" id="GO:0030670">
    <property type="term" value="C:phagocytic vesicle membrane"/>
    <property type="evidence" value="ECO:0007669"/>
    <property type="project" value="UniProtKB-SubCell"/>
</dbReference>
<protein>
    <submittedName>
        <fullName evidence="6">Uncharacterized protein</fullName>
    </submittedName>
</protein>
<gene>
    <name evidence="6" type="ORF">QTO34_003396</name>
</gene>
<dbReference type="GO" id="GO:0005770">
    <property type="term" value="C:late endosome"/>
    <property type="evidence" value="ECO:0007669"/>
    <property type="project" value="TreeGrafter"/>
</dbReference>
<dbReference type="AlphaFoldDB" id="A0AA40HQJ5"/>
<dbReference type="EMBL" id="JAULJE010000013">
    <property type="protein sequence ID" value="KAK1335604.1"/>
    <property type="molecule type" value="Genomic_DNA"/>
</dbReference>
<reference evidence="6" key="1">
    <citation type="submission" date="2023-06" db="EMBL/GenBank/DDBJ databases">
        <title>Reference genome for the Northern bat (Eptesicus nilssonii), a most northern bat species.</title>
        <authorList>
            <person name="Laine V.N."/>
            <person name="Pulliainen A.T."/>
            <person name="Lilley T.M."/>
        </authorList>
    </citation>
    <scope>NUCLEOTIDE SEQUENCE</scope>
    <source>
        <strain evidence="6">BLF_Eptnil</strain>
        <tissue evidence="6">Kidney</tissue>
    </source>
</reference>
<dbReference type="GO" id="GO:0042147">
    <property type="term" value="P:retrograde transport, endosome to Golgi"/>
    <property type="evidence" value="ECO:0007669"/>
    <property type="project" value="TreeGrafter"/>
</dbReference>
<evidence type="ECO:0000256" key="1">
    <source>
        <dbReference type="ARBA" id="ARBA00004580"/>
    </source>
</evidence>
<comment type="caution">
    <text evidence="6">The sequence shown here is derived from an EMBL/GenBank/DDBJ whole genome shotgun (WGS) entry which is preliminary data.</text>
</comment>
<dbReference type="PROSITE" id="PS51419">
    <property type="entry name" value="RAB"/>
    <property type="match status" value="1"/>
</dbReference>
<evidence type="ECO:0000313" key="6">
    <source>
        <dbReference type="EMBL" id="KAK1335604.1"/>
    </source>
</evidence>
<organism evidence="6 7">
    <name type="scientific">Cnephaeus nilssonii</name>
    <name type="common">Northern bat</name>
    <name type="synonym">Eptesicus nilssonii</name>
    <dbReference type="NCBI Taxonomy" id="3371016"/>
    <lineage>
        <taxon>Eukaryota</taxon>
        <taxon>Metazoa</taxon>
        <taxon>Chordata</taxon>
        <taxon>Craniata</taxon>
        <taxon>Vertebrata</taxon>
        <taxon>Euteleostomi</taxon>
        <taxon>Mammalia</taxon>
        <taxon>Eutheria</taxon>
        <taxon>Laurasiatheria</taxon>
        <taxon>Chiroptera</taxon>
        <taxon>Yangochiroptera</taxon>
        <taxon>Vespertilionidae</taxon>
        <taxon>Cnephaeus</taxon>
    </lineage>
</organism>
<dbReference type="Gene3D" id="3.40.50.300">
    <property type="entry name" value="P-loop containing nucleotide triphosphate hydrolases"/>
    <property type="match status" value="1"/>
</dbReference>
<dbReference type="PANTHER" id="PTHR47981:SF9">
    <property type="entry name" value="RAS-RELATED PROTEIN RAB-9A"/>
    <property type="match status" value="1"/>
</dbReference>
<proteinExistence type="inferred from homology"/>
<evidence type="ECO:0000313" key="7">
    <source>
        <dbReference type="Proteomes" id="UP001177744"/>
    </source>
</evidence>
<keyword evidence="4" id="KW-0342">GTP-binding</keyword>
<dbReference type="InterPro" id="IPR001806">
    <property type="entry name" value="Small_GTPase"/>
</dbReference>
<evidence type="ECO:0000256" key="5">
    <source>
        <dbReference type="SAM" id="MobiDB-lite"/>
    </source>
</evidence>
<keyword evidence="7" id="KW-1185">Reference proteome</keyword>
<comment type="similarity">
    <text evidence="2">Belongs to the small GTPase superfamily. Rab family.</text>
</comment>
<dbReference type="Proteomes" id="UP001177744">
    <property type="component" value="Unassembled WGS sequence"/>
</dbReference>
<dbReference type="InterPro" id="IPR027417">
    <property type="entry name" value="P-loop_NTPase"/>
</dbReference>
<dbReference type="GO" id="GO:0005829">
    <property type="term" value="C:cytosol"/>
    <property type="evidence" value="ECO:0007669"/>
    <property type="project" value="GOC"/>
</dbReference>
<feature type="compositionally biased region" description="Basic and acidic residues" evidence="5">
    <location>
        <begin position="1"/>
        <end position="11"/>
    </location>
</feature>
<dbReference type="SMART" id="SM00175">
    <property type="entry name" value="RAB"/>
    <property type="match status" value="1"/>
</dbReference>
<dbReference type="SUPFAM" id="SSF52540">
    <property type="entry name" value="P-loop containing nucleoside triphosphate hydrolases"/>
    <property type="match status" value="1"/>
</dbReference>
<evidence type="ECO:0000256" key="2">
    <source>
        <dbReference type="ARBA" id="ARBA00006270"/>
    </source>
</evidence>
<dbReference type="GO" id="GO:0005764">
    <property type="term" value="C:lysosome"/>
    <property type="evidence" value="ECO:0007669"/>
    <property type="project" value="TreeGrafter"/>
</dbReference>
<comment type="subcellular location">
    <subcellularLocation>
        <location evidence="1">Cytoplasmic vesicle</location>
        <location evidence="1">Phagosome membrane</location>
    </subcellularLocation>
</comment>
<accession>A0AA40HQJ5</accession>
<dbReference type="Pfam" id="PF00071">
    <property type="entry name" value="Ras"/>
    <property type="match status" value="1"/>
</dbReference>